<dbReference type="PROSITE" id="PS50181">
    <property type="entry name" value="FBOX"/>
    <property type="match status" value="1"/>
</dbReference>
<dbReference type="SMART" id="SM00256">
    <property type="entry name" value="FBOX"/>
    <property type="match status" value="1"/>
</dbReference>
<dbReference type="InterPro" id="IPR036047">
    <property type="entry name" value="F-box-like_dom_sf"/>
</dbReference>
<evidence type="ECO:0000259" key="1">
    <source>
        <dbReference type="PROSITE" id="PS50181"/>
    </source>
</evidence>
<dbReference type="InterPro" id="IPR032675">
    <property type="entry name" value="LRR_dom_sf"/>
</dbReference>
<dbReference type="InterPro" id="IPR006566">
    <property type="entry name" value="FBD"/>
</dbReference>
<dbReference type="Proteomes" id="UP000467841">
    <property type="component" value="Unassembled WGS sequence"/>
</dbReference>
<dbReference type="Gene3D" id="3.80.10.10">
    <property type="entry name" value="Ribonuclease Inhibitor"/>
    <property type="match status" value="1"/>
</dbReference>
<name>A0A6D2I400_9BRAS</name>
<dbReference type="Pfam" id="PF08387">
    <property type="entry name" value="FBD"/>
    <property type="match status" value="1"/>
</dbReference>
<keyword evidence="3" id="KW-1185">Reference proteome</keyword>
<reference evidence="2" key="1">
    <citation type="submission" date="2020-01" db="EMBL/GenBank/DDBJ databases">
        <authorList>
            <person name="Mishra B."/>
        </authorList>
    </citation>
    <scope>NUCLEOTIDE SEQUENCE [LARGE SCALE GENOMIC DNA]</scope>
</reference>
<accession>A0A6D2I400</accession>
<dbReference type="Gene3D" id="1.20.1280.50">
    <property type="match status" value="1"/>
</dbReference>
<gene>
    <name evidence="2" type="ORF">MERR_LOCUS7196</name>
</gene>
<dbReference type="Pfam" id="PF24758">
    <property type="entry name" value="LRR_At5g56370"/>
    <property type="match status" value="1"/>
</dbReference>
<dbReference type="Pfam" id="PF00646">
    <property type="entry name" value="F-box"/>
    <property type="match status" value="1"/>
</dbReference>
<feature type="domain" description="F-box" evidence="1">
    <location>
        <begin position="13"/>
        <end position="70"/>
    </location>
</feature>
<organism evidence="2 3">
    <name type="scientific">Microthlaspi erraticum</name>
    <dbReference type="NCBI Taxonomy" id="1685480"/>
    <lineage>
        <taxon>Eukaryota</taxon>
        <taxon>Viridiplantae</taxon>
        <taxon>Streptophyta</taxon>
        <taxon>Embryophyta</taxon>
        <taxon>Tracheophyta</taxon>
        <taxon>Spermatophyta</taxon>
        <taxon>Magnoliopsida</taxon>
        <taxon>eudicotyledons</taxon>
        <taxon>Gunneridae</taxon>
        <taxon>Pentapetalae</taxon>
        <taxon>rosids</taxon>
        <taxon>malvids</taxon>
        <taxon>Brassicales</taxon>
        <taxon>Brassicaceae</taxon>
        <taxon>Coluteocarpeae</taxon>
        <taxon>Microthlaspi</taxon>
    </lineage>
</organism>
<dbReference type="InterPro" id="IPR001810">
    <property type="entry name" value="F-box_dom"/>
</dbReference>
<dbReference type="AlphaFoldDB" id="A0A6D2I400"/>
<evidence type="ECO:0000313" key="2">
    <source>
        <dbReference type="EMBL" id="CAA7019961.1"/>
    </source>
</evidence>
<dbReference type="EMBL" id="CACVBM020000510">
    <property type="protein sequence ID" value="CAA7019961.1"/>
    <property type="molecule type" value="Genomic_DNA"/>
</dbReference>
<dbReference type="OrthoDB" id="1107553at2759"/>
<proteinExistence type="predicted"/>
<dbReference type="InterPro" id="IPR050232">
    <property type="entry name" value="FBL13/AtMIF1-like"/>
</dbReference>
<sequence length="409" mass="46345">MGLSRFDPEIEGCQRICDLPDDLLLRILLLLPAKDAVATEILSKRWRYVWKMLHKIAFIENQDSESFGRFIDKSLQLHKAPKLVNLVVEVGPRCPVDVDVRKLADKAVNKGVKTLVFKLLWTGEPTSFPKSLYTCDTLVYLSLSNQILVDVSFPASLPSLSYLALSKVVYKDEDSLARLLSSSPVLHELVVERHKTFEQEQEQEQEEYHIGSLVIDCPALTRVVILEQWGDYCSVTEKMLCLEEAYIRYVHNPDEKLLTCFSSARRLVFSLSKSTVACCKAVKFSGLIDLEFIAQIDVDWLEPFILLLHNSPKLKILTVDTAGCPQSPWNEPSTVPGCLSSHLEVVKWKDYEGKEDEKQLLTYILANSYHLKTVEVLLVATCNLEECQKELESMPRISTSSRLLCSTSS</sequence>
<dbReference type="PANTHER" id="PTHR31900">
    <property type="entry name" value="F-BOX/RNI SUPERFAMILY PROTEIN-RELATED"/>
    <property type="match status" value="1"/>
</dbReference>
<dbReference type="InterPro" id="IPR055411">
    <property type="entry name" value="LRR_FXL15/At3g58940/PEG3-like"/>
</dbReference>
<dbReference type="SUPFAM" id="SSF52047">
    <property type="entry name" value="RNI-like"/>
    <property type="match status" value="1"/>
</dbReference>
<evidence type="ECO:0000313" key="3">
    <source>
        <dbReference type="Proteomes" id="UP000467841"/>
    </source>
</evidence>
<dbReference type="SUPFAM" id="SSF81383">
    <property type="entry name" value="F-box domain"/>
    <property type="match status" value="1"/>
</dbReference>
<dbReference type="PANTHER" id="PTHR31900:SF34">
    <property type="entry name" value="EMB|CAB62440.1-RELATED"/>
    <property type="match status" value="1"/>
</dbReference>
<dbReference type="SMART" id="SM00579">
    <property type="entry name" value="FBD"/>
    <property type="match status" value="1"/>
</dbReference>
<protein>
    <recommendedName>
        <fullName evidence="1">F-box domain-containing protein</fullName>
    </recommendedName>
</protein>
<comment type="caution">
    <text evidence="2">The sequence shown here is derived from an EMBL/GenBank/DDBJ whole genome shotgun (WGS) entry which is preliminary data.</text>
</comment>